<dbReference type="Proteomes" id="UP000428330">
    <property type="component" value="Chromosome"/>
</dbReference>
<dbReference type="InterPro" id="IPR050490">
    <property type="entry name" value="Bact_solute-bd_prot1"/>
</dbReference>
<proteinExistence type="inferred from homology"/>
<comment type="subcellular location">
    <subcellularLocation>
        <location evidence="1">Periplasm</location>
    </subcellularLocation>
</comment>
<sequence length="458" mass="51755">MAANADLHEQVGARVRTLVNGRQITLRLLVPEGSGGNVAPVIAAFEALSDVKIVVSEVPVDELNTVFSLDALSHSRSYDLAVSATFGLPNLVATGAIMPLDQYAERHEPAGYRDTILYRTGDSFDGRVYGFQTDGDAYLMFYHKDMLEDEALRGAYEDLYQTPLQPPLTWEELDRQMAFFHDPQAGRCGGALFRNPGYLGWEWWIRFHAKGIWPFADDMTPQIQSEAGVLALEEMIRATDSLCPKAGQMGLFENWERYARGDVYCNIGWGGTQKYLNRPGSPMRGRMVHGPTPGGMVDGALLITPYFNWGWDYVVSSDCVFAEIAYLFALFASTPEISTLAVRQKDGFFDPFRPEHYEDSQIREVYTKAFLDVHRASLEQAIPDLYLKDQSAYFNVLDTWLTRALAGDVRPEEALERVAHRWQMITLDAGLEDQTRRWRDLKAKYPAAIRRVLRDHTA</sequence>
<keyword evidence="4" id="KW-1185">Reference proteome</keyword>
<evidence type="ECO:0000313" key="3">
    <source>
        <dbReference type="EMBL" id="QGY00358.1"/>
    </source>
</evidence>
<name>A0A6I6IY03_9RHOB</name>
<dbReference type="PANTHER" id="PTHR43649:SF12">
    <property type="entry name" value="DIACETYLCHITOBIOSE BINDING PROTEIN DASA"/>
    <property type="match status" value="1"/>
</dbReference>
<evidence type="ECO:0000313" key="4">
    <source>
        <dbReference type="Proteomes" id="UP000428330"/>
    </source>
</evidence>
<dbReference type="KEGG" id="rom:EI983_09490"/>
<dbReference type="EMBL" id="CP034348">
    <property type="protein sequence ID" value="QGY00358.1"/>
    <property type="molecule type" value="Genomic_DNA"/>
</dbReference>
<evidence type="ECO:0000256" key="2">
    <source>
        <dbReference type="ARBA" id="ARBA00008520"/>
    </source>
</evidence>
<dbReference type="AlphaFoldDB" id="A0A6I6IY03"/>
<accession>A0A6I6IY03</accession>
<evidence type="ECO:0000256" key="1">
    <source>
        <dbReference type="ARBA" id="ARBA00004418"/>
    </source>
</evidence>
<dbReference type="PANTHER" id="PTHR43649">
    <property type="entry name" value="ARABINOSE-BINDING PROTEIN-RELATED"/>
    <property type="match status" value="1"/>
</dbReference>
<organism evidence="3 4">
    <name type="scientific">Roseovarius faecimaris</name>
    <dbReference type="NCBI Taxonomy" id="2494550"/>
    <lineage>
        <taxon>Bacteria</taxon>
        <taxon>Pseudomonadati</taxon>
        <taxon>Pseudomonadota</taxon>
        <taxon>Alphaproteobacteria</taxon>
        <taxon>Rhodobacterales</taxon>
        <taxon>Roseobacteraceae</taxon>
        <taxon>Roseovarius</taxon>
    </lineage>
</organism>
<comment type="similarity">
    <text evidence="2">Belongs to the bacterial solute-binding protein 1 family.</text>
</comment>
<dbReference type="InterPro" id="IPR006059">
    <property type="entry name" value="SBP"/>
</dbReference>
<dbReference type="Gene3D" id="3.40.190.10">
    <property type="entry name" value="Periplasmic binding protein-like II"/>
    <property type="match status" value="2"/>
</dbReference>
<reference evidence="4" key="1">
    <citation type="submission" date="2018-12" db="EMBL/GenBank/DDBJ databases">
        <title>Complete genome sequence of Roseovarius sp. MME-070.</title>
        <authorList>
            <person name="Nam Y.-D."/>
            <person name="Kang J."/>
            <person name="Chung W.-H."/>
            <person name="Park Y.S."/>
        </authorList>
    </citation>
    <scope>NUCLEOTIDE SEQUENCE [LARGE SCALE GENOMIC DNA]</scope>
    <source>
        <strain evidence="4">MME-070</strain>
    </source>
</reference>
<dbReference type="SUPFAM" id="SSF53850">
    <property type="entry name" value="Periplasmic binding protein-like II"/>
    <property type="match status" value="1"/>
</dbReference>
<dbReference type="OrthoDB" id="9808332at2"/>
<protein>
    <submittedName>
        <fullName evidence="3">Extracellular solute-binding protein</fullName>
    </submittedName>
</protein>
<dbReference type="Pfam" id="PF13416">
    <property type="entry name" value="SBP_bac_8"/>
    <property type="match status" value="1"/>
</dbReference>
<gene>
    <name evidence="3" type="ORF">EI983_09490</name>
</gene>
<dbReference type="GO" id="GO:0042597">
    <property type="term" value="C:periplasmic space"/>
    <property type="evidence" value="ECO:0007669"/>
    <property type="project" value="UniProtKB-SubCell"/>
</dbReference>